<evidence type="ECO:0000313" key="3">
    <source>
        <dbReference type="Proteomes" id="UP000523545"/>
    </source>
</evidence>
<protein>
    <submittedName>
        <fullName evidence="2">Uncharacterized protein</fullName>
    </submittedName>
</protein>
<dbReference type="AlphaFoldDB" id="A0A7Y9WYV0"/>
<evidence type="ECO:0000256" key="1">
    <source>
        <dbReference type="SAM" id="MobiDB-lite"/>
    </source>
</evidence>
<organism evidence="2 3">
    <name type="scientific">Micromonospora jinlongensis</name>
    <dbReference type="NCBI Taxonomy" id="1287877"/>
    <lineage>
        <taxon>Bacteria</taxon>
        <taxon>Bacillati</taxon>
        <taxon>Actinomycetota</taxon>
        <taxon>Actinomycetes</taxon>
        <taxon>Micromonosporales</taxon>
        <taxon>Micromonosporaceae</taxon>
        <taxon>Micromonospora</taxon>
    </lineage>
</organism>
<sequence>MLGGCQRGGMGHRAMLPSEGHRTLPGHAWVPCR</sequence>
<dbReference type="EMBL" id="JACCHK010000001">
    <property type="protein sequence ID" value="NYH42077.1"/>
    <property type="molecule type" value="Genomic_DNA"/>
</dbReference>
<name>A0A7Y9WYV0_9ACTN</name>
<comment type="caution">
    <text evidence="2">The sequence shown here is derived from an EMBL/GenBank/DDBJ whole genome shotgun (WGS) entry which is preliminary data.</text>
</comment>
<dbReference type="Proteomes" id="UP000523545">
    <property type="component" value="Unassembled WGS sequence"/>
</dbReference>
<evidence type="ECO:0000313" key="2">
    <source>
        <dbReference type="EMBL" id="NYH42077.1"/>
    </source>
</evidence>
<feature type="region of interest" description="Disordered" evidence="1">
    <location>
        <begin position="1"/>
        <end position="33"/>
    </location>
</feature>
<reference evidence="2 3" key="1">
    <citation type="submission" date="2020-07" db="EMBL/GenBank/DDBJ databases">
        <title>Sequencing the genomes of 1000 actinobacteria strains.</title>
        <authorList>
            <person name="Klenk H.-P."/>
        </authorList>
    </citation>
    <scope>NUCLEOTIDE SEQUENCE [LARGE SCALE GENOMIC DNA]</scope>
    <source>
        <strain evidence="2 3">DSM 45876</strain>
    </source>
</reference>
<accession>A0A7Y9WYV0</accession>
<feature type="compositionally biased region" description="Gly residues" evidence="1">
    <location>
        <begin position="1"/>
        <end position="11"/>
    </location>
</feature>
<gene>
    <name evidence="2" type="ORF">HNR22_001804</name>
</gene>
<keyword evidence="3" id="KW-1185">Reference proteome</keyword>
<proteinExistence type="predicted"/>